<dbReference type="PROSITE" id="PS50213">
    <property type="entry name" value="FAS1"/>
    <property type="match status" value="1"/>
</dbReference>
<evidence type="ECO:0000313" key="4">
    <source>
        <dbReference type="Proteomes" id="UP000321832"/>
    </source>
</evidence>
<dbReference type="AlphaFoldDB" id="A0A5C6U576"/>
<evidence type="ECO:0000259" key="2">
    <source>
        <dbReference type="PROSITE" id="PS50213"/>
    </source>
</evidence>
<comment type="caution">
    <text evidence="3">The sequence shown here is derived from an EMBL/GenBank/DDBJ whole genome shotgun (WGS) entry which is preliminary data.</text>
</comment>
<reference evidence="3 4" key="1">
    <citation type="submission" date="2019-08" db="EMBL/GenBank/DDBJ databases">
        <authorList>
            <person name="Khan S.A."/>
            <person name="Jeon C.O."/>
            <person name="Jeong S.E."/>
        </authorList>
    </citation>
    <scope>NUCLEOTIDE SEQUENCE [LARGE SCALE GENOMIC DNA]</scope>
    <source>
        <strain evidence="4">IMCC1728</strain>
    </source>
</reference>
<evidence type="ECO:0000256" key="1">
    <source>
        <dbReference type="SAM" id="MobiDB-lite"/>
    </source>
</evidence>
<protein>
    <recommendedName>
        <fullName evidence="2">FAS1 domain-containing protein</fullName>
    </recommendedName>
</protein>
<dbReference type="InterPro" id="IPR050904">
    <property type="entry name" value="Adhesion/Biosynth-related"/>
</dbReference>
<dbReference type="InterPro" id="IPR000782">
    <property type="entry name" value="FAS1_domain"/>
</dbReference>
<dbReference type="EMBL" id="VOPW01000001">
    <property type="protein sequence ID" value="TXC67261.1"/>
    <property type="molecule type" value="Genomic_DNA"/>
</dbReference>
<dbReference type="SUPFAM" id="SSF82153">
    <property type="entry name" value="FAS1 domain"/>
    <property type="match status" value="1"/>
</dbReference>
<feature type="compositionally biased region" description="Basic and acidic residues" evidence="1">
    <location>
        <begin position="211"/>
        <end position="221"/>
    </location>
</feature>
<gene>
    <name evidence="3" type="ORF">FSC37_20830</name>
</gene>
<evidence type="ECO:0000313" key="3">
    <source>
        <dbReference type="EMBL" id="TXC67261.1"/>
    </source>
</evidence>
<feature type="region of interest" description="Disordered" evidence="1">
    <location>
        <begin position="109"/>
        <end position="246"/>
    </location>
</feature>
<dbReference type="InterPro" id="IPR036378">
    <property type="entry name" value="FAS1_dom_sf"/>
</dbReference>
<keyword evidence="4" id="KW-1185">Reference proteome</keyword>
<dbReference type="Proteomes" id="UP000321832">
    <property type="component" value="Unassembled WGS sequence"/>
</dbReference>
<feature type="domain" description="FAS1" evidence="2">
    <location>
        <begin position="26"/>
        <end position="309"/>
    </location>
</feature>
<dbReference type="Pfam" id="PF02469">
    <property type="entry name" value="Fasciclin"/>
    <property type="match status" value="2"/>
</dbReference>
<dbReference type="PROSITE" id="PS51257">
    <property type="entry name" value="PROKAR_LIPOPROTEIN"/>
    <property type="match status" value="1"/>
</dbReference>
<sequence>MIKRLAAVSALALVAACGGGDDDHPPPGTLAQVATAGGFNALVAAADKAGLVSALSGANANLTVFAPTDAAFTNWPPASALPAPTRWLPRSTARRWRRSCNTTCCRRRSWRPTRQRRPHASHAVHLRRLGLDAGAEHQRWREDHGRRAHPGHGDQRQRAGQQRRDPRDRQGARAARRTQRRANGPAQPGLQHAGRRGGVGQPAGCPVRSGRAADRLRADQRRLRRDRQHGGQPDADAAVDGAHLPRGGQPVLAANIPFGTPITTLSTQQITINAGTPPTITDTTATPASIVATDVRASNGVIHVIGKVLIPSLAN</sequence>
<dbReference type="Gene3D" id="2.30.180.10">
    <property type="entry name" value="FAS1 domain"/>
    <property type="match status" value="2"/>
</dbReference>
<dbReference type="PANTHER" id="PTHR10900">
    <property type="entry name" value="PERIOSTIN-RELATED"/>
    <property type="match status" value="1"/>
</dbReference>
<dbReference type="GO" id="GO:0005615">
    <property type="term" value="C:extracellular space"/>
    <property type="evidence" value="ECO:0007669"/>
    <property type="project" value="TreeGrafter"/>
</dbReference>
<accession>A0A5C6U576</accession>
<dbReference type="PANTHER" id="PTHR10900:SF77">
    <property type="entry name" value="FI19380P1"/>
    <property type="match status" value="1"/>
</dbReference>
<proteinExistence type="predicted"/>
<feature type="compositionally biased region" description="Basic residues" evidence="1">
    <location>
        <begin position="109"/>
        <end position="128"/>
    </location>
</feature>
<feature type="compositionally biased region" description="Basic and acidic residues" evidence="1">
    <location>
        <begin position="134"/>
        <end position="171"/>
    </location>
</feature>
<name>A0A5C6U576_9BURK</name>
<organism evidence="3 4">
    <name type="scientific">Piscinibacter aquaticus</name>
    <dbReference type="NCBI Taxonomy" id="392597"/>
    <lineage>
        <taxon>Bacteria</taxon>
        <taxon>Pseudomonadati</taxon>
        <taxon>Pseudomonadota</taxon>
        <taxon>Betaproteobacteria</taxon>
        <taxon>Burkholderiales</taxon>
        <taxon>Sphaerotilaceae</taxon>
        <taxon>Piscinibacter</taxon>
    </lineage>
</organism>